<organism evidence="3">
    <name type="scientific">uncultured Enterobacterales bacterium</name>
    <dbReference type="NCBI Taxonomy" id="194846"/>
    <lineage>
        <taxon>Bacteria</taxon>
        <taxon>Pseudomonadati</taxon>
        <taxon>Pseudomonadota</taxon>
        <taxon>Gammaproteobacteria</taxon>
        <taxon>Enterobacterales</taxon>
        <taxon>environmental samples</taxon>
    </lineage>
</organism>
<dbReference type="InterPro" id="IPR023346">
    <property type="entry name" value="Lysozyme-like_dom_sf"/>
</dbReference>
<dbReference type="InterPro" id="IPR008565">
    <property type="entry name" value="TtsA-like_GH18_dom"/>
</dbReference>
<sequence length="98" mass="10369">MNKTQKTGVGVGVGGVAALIIAAVLNVEGGYVNNPKDPGGETNHGITVAVARNHGYTGDMKELTRNMAEEIYYQDYIVKPGFTNLVSIQPAVAHKLVD</sequence>
<evidence type="ECO:0000259" key="2">
    <source>
        <dbReference type="Pfam" id="PF05838"/>
    </source>
</evidence>
<protein>
    <submittedName>
        <fullName evidence="3">DUF847</fullName>
    </submittedName>
</protein>
<dbReference type="Gene3D" id="1.20.141.10">
    <property type="entry name" value="Chitosanase, subunit A, domain 1"/>
    <property type="match status" value="1"/>
</dbReference>
<dbReference type="AlphaFoldDB" id="A0A060C4K4"/>
<reference evidence="3" key="1">
    <citation type="journal article" date="2013" name="Environ. Microbiol.">
        <title>Seasonally variable intestinal metagenomes of the red palm weevil (Rhynchophorus ferrugineus).</title>
        <authorList>
            <person name="Jia S."/>
            <person name="Zhang X."/>
            <person name="Zhang G."/>
            <person name="Yin A."/>
            <person name="Zhang S."/>
            <person name="Li F."/>
            <person name="Wang L."/>
            <person name="Zhao D."/>
            <person name="Yun Q."/>
            <person name="Tala"/>
            <person name="Wang J."/>
            <person name="Sun G."/>
            <person name="Baabdullah M."/>
            <person name="Yu X."/>
            <person name="Hu S."/>
            <person name="Al-Mssallem I.S."/>
            <person name="Yu J."/>
        </authorList>
    </citation>
    <scope>NUCLEOTIDE SEQUENCE</scope>
</reference>
<keyword evidence="1" id="KW-0812">Transmembrane</keyword>
<feature type="transmembrane region" description="Helical" evidence="1">
    <location>
        <begin position="7"/>
        <end position="27"/>
    </location>
</feature>
<dbReference type="Pfam" id="PF05838">
    <property type="entry name" value="Glyco_hydro_108"/>
    <property type="match status" value="1"/>
</dbReference>
<feature type="non-terminal residue" evidence="3">
    <location>
        <position position="98"/>
    </location>
</feature>
<evidence type="ECO:0000256" key="1">
    <source>
        <dbReference type="SAM" id="Phobius"/>
    </source>
</evidence>
<accession>A0A060C4K4</accession>
<keyword evidence="1" id="KW-0472">Membrane</keyword>
<evidence type="ECO:0000313" key="3">
    <source>
        <dbReference type="EMBL" id="AIA87696.1"/>
    </source>
</evidence>
<feature type="domain" description="TtsA-like Glycoside hydrolase family 108" evidence="2">
    <location>
        <begin position="22"/>
        <end position="98"/>
    </location>
</feature>
<keyword evidence="1" id="KW-1133">Transmembrane helix</keyword>
<dbReference type="SUPFAM" id="SSF53955">
    <property type="entry name" value="Lysozyme-like"/>
    <property type="match status" value="1"/>
</dbReference>
<name>A0A060C4K4_9GAMM</name>
<dbReference type="EMBL" id="KF120423">
    <property type="protein sequence ID" value="AIA87696.1"/>
    <property type="molecule type" value="Genomic_DNA"/>
</dbReference>
<dbReference type="CDD" id="cd13926">
    <property type="entry name" value="N-acetylmuramidase_GH108"/>
    <property type="match status" value="1"/>
</dbReference>
<proteinExistence type="predicted"/>